<name>A0A0S7BA46_9CHLR</name>
<dbReference type="Gene3D" id="3.30.1180.10">
    <property type="match status" value="1"/>
</dbReference>
<dbReference type="Gene3D" id="3.40.50.10170">
    <property type="match status" value="1"/>
</dbReference>
<sequence>MLRIVTDGSADIPAGWQKEYQIDIMPLRVCFGGKMYTQGVDLTGDDFYRLIDERHEIPKTSLPSPDQVIDFYRSVARRGEMILSIHVASKLSGTFDSFQLAARELVNEYKIYLIDSGAGSAGLAFMCREARQMWQSGLPIEKILARMNAARNRLAISFTVNSLEFAHMSGRINALQNAVSSLLNIKPIIVLRDGLLEMTEKVRTRHRSLDRIIEVVQERIGQQMVDLAVVHAADPEMAKEMLEKARRAFNVRDFILTDLSLPVACHLGPGTIGIVAYPVGKEE</sequence>
<dbReference type="InterPro" id="IPR050270">
    <property type="entry name" value="DegV_domain_contain"/>
</dbReference>
<dbReference type="SUPFAM" id="SSF82549">
    <property type="entry name" value="DAK1/DegV-like"/>
    <property type="match status" value="1"/>
</dbReference>
<proteinExistence type="predicted"/>
<evidence type="ECO:0000313" key="2">
    <source>
        <dbReference type="EMBL" id="GAP14444.1"/>
    </source>
</evidence>
<dbReference type="InterPro" id="IPR043168">
    <property type="entry name" value="DegV_C"/>
</dbReference>
<dbReference type="NCBIfam" id="TIGR00762">
    <property type="entry name" value="DegV"/>
    <property type="match status" value="1"/>
</dbReference>
<evidence type="ECO:0000313" key="3">
    <source>
        <dbReference type="Proteomes" id="UP000055060"/>
    </source>
</evidence>
<keyword evidence="1" id="KW-0446">Lipid-binding</keyword>
<dbReference type="Proteomes" id="UP000055060">
    <property type="component" value="Unassembled WGS sequence"/>
</dbReference>
<dbReference type="Pfam" id="PF02645">
    <property type="entry name" value="DegV"/>
    <property type="match status" value="1"/>
</dbReference>
<gene>
    <name evidence="2" type="ORF">LARV_02213</name>
</gene>
<organism evidence="2">
    <name type="scientific">Longilinea arvoryzae</name>
    <dbReference type="NCBI Taxonomy" id="360412"/>
    <lineage>
        <taxon>Bacteria</taxon>
        <taxon>Bacillati</taxon>
        <taxon>Chloroflexota</taxon>
        <taxon>Anaerolineae</taxon>
        <taxon>Anaerolineales</taxon>
        <taxon>Anaerolineaceae</taxon>
        <taxon>Longilinea</taxon>
    </lineage>
</organism>
<evidence type="ECO:0000256" key="1">
    <source>
        <dbReference type="ARBA" id="ARBA00023121"/>
    </source>
</evidence>
<dbReference type="PANTHER" id="PTHR33434:SF2">
    <property type="entry name" value="FATTY ACID-BINDING PROTEIN TM_1468"/>
    <property type="match status" value="1"/>
</dbReference>
<protein>
    <submittedName>
        <fullName evidence="2">EDD domain protein, DegV family</fullName>
    </submittedName>
</protein>
<accession>A0A0S7BA46</accession>
<dbReference type="GO" id="GO:0008289">
    <property type="term" value="F:lipid binding"/>
    <property type="evidence" value="ECO:0007669"/>
    <property type="project" value="UniProtKB-KW"/>
</dbReference>
<dbReference type="RefSeq" id="WP_075073704.1">
    <property type="nucleotide sequence ID" value="NZ_DF967972.1"/>
</dbReference>
<dbReference type="AlphaFoldDB" id="A0A0S7BA46"/>
<dbReference type="PROSITE" id="PS51482">
    <property type="entry name" value="DEGV"/>
    <property type="match status" value="1"/>
</dbReference>
<dbReference type="STRING" id="360412.LARV_02213"/>
<dbReference type="PANTHER" id="PTHR33434">
    <property type="entry name" value="DEGV DOMAIN-CONTAINING PROTEIN DR_1986-RELATED"/>
    <property type="match status" value="1"/>
</dbReference>
<dbReference type="EMBL" id="DF967972">
    <property type="protein sequence ID" value="GAP14444.1"/>
    <property type="molecule type" value="Genomic_DNA"/>
</dbReference>
<reference evidence="2" key="1">
    <citation type="submission" date="2015-07" db="EMBL/GenBank/DDBJ databases">
        <title>Draft Genome Sequences of Anaerolinea thermolimosa IMO-1, Bellilinea caldifistulae GOMI-1, Leptolinea tardivitalis YMTK-2, Levilinea saccharolytica KIBI-1,Longilinea arvoryzae KOME-1, Previously Described as Members of the Anaerolineaceae (Chloroflexi).</title>
        <authorList>
            <person name="Sekiguchi Y."/>
            <person name="Ohashi A."/>
            <person name="Matsuura N."/>
            <person name="Tourlousse M.D."/>
        </authorList>
    </citation>
    <scope>NUCLEOTIDE SEQUENCE [LARGE SCALE GENOMIC DNA]</scope>
    <source>
        <strain evidence="2">KOME-1</strain>
    </source>
</reference>
<dbReference type="OrthoDB" id="9780660at2"/>
<keyword evidence="3" id="KW-1185">Reference proteome</keyword>
<dbReference type="InterPro" id="IPR003797">
    <property type="entry name" value="DegV"/>
</dbReference>